<evidence type="ECO:0000256" key="1">
    <source>
        <dbReference type="SAM" id="MobiDB-lite"/>
    </source>
</evidence>
<sequence>MQRQADDERVFQFLLGLNDSFAPLHTQILAMDPLPSISKVFSILFQEEQQRLLHMQTPASETMAMAVRTTAQPRPPLKCTACGKDGHTCDRCWTLIGYPPGREPRTNKSGSSILGPAPTTANQTTLPSSSNANLVSLSPELYQKLLHLLAPSPTSNDPSPPTFAGNLFSPYDFSFNQRLHWVVDSGASHHICHQRAAFSDLKSLASPHNIRLPTGQEIPAEGIGSCHLSPSLTLHN</sequence>
<feature type="compositionally biased region" description="Polar residues" evidence="1">
    <location>
        <begin position="119"/>
        <end position="132"/>
    </location>
</feature>
<feature type="non-terminal residue" evidence="3">
    <location>
        <position position="236"/>
    </location>
</feature>
<organism evidence="3 4">
    <name type="scientific">Juglans regia</name>
    <name type="common">English walnut</name>
    <dbReference type="NCBI Taxonomy" id="51240"/>
    <lineage>
        <taxon>Eukaryota</taxon>
        <taxon>Viridiplantae</taxon>
        <taxon>Streptophyta</taxon>
        <taxon>Embryophyta</taxon>
        <taxon>Tracheophyta</taxon>
        <taxon>Spermatophyta</taxon>
        <taxon>Magnoliopsida</taxon>
        <taxon>eudicotyledons</taxon>
        <taxon>Gunneridae</taxon>
        <taxon>Pentapetalae</taxon>
        <taxon>rosids</taxon>
        <taxon>fabids</taxon>
        <taxon>Fagales</taxon>
        <taxon>Juglandaceae</taxon>
        <taxon>Juglans</taxon>
    </lineage>
</organism>
<comment type="caution">
    <text evidence="3">The sequence shown here is derived from an EMBL/GenBank/DDBJ whole genome shotgun (WGS) entry which is preliminary data.</text>
</comment>
<protein>
    <recommendedName>
        <fullName evidence="2">Retrovirus-related Pol polyprotein from transposon TNT 1-94-like beta-barrel domain-containing protein</fullName>
    </recommendedName>
</protein>
<evidence type="ECO:0000313" key="4">
    <source>
        <dbReference type="Proteomes" id="UP000619265"/>
    </source>
</evidence>
<proteinExistence type="predicted"/>
<dbReference type="Pfam" id="PF22936">
    <property type="entry name" value="Pol_BBD"/>
    <property type="match status" value="1"/>
</dbReference>
<evidence type="ECO:0000259" key="2">
    <source>
        <dbReference type="Pfam" id="PF22936"/>
    </source>
</evidence>
<dbReference type="AlphaFoldDB" id="A0A833U0Z8"/>
<reference evidence="3" key="2">
    <citation type="submission" date="2020-03" db="EMBL/GenBank/DDBJ databases">
        <title>Walnut 2.0.</title>
        <authorList>
            <person name="Marrano A."/>
            <person name="Britton M."/>
            <person name="Zimin A.V."/>
            <person name="Zaini P.A."/>
            <person name="Workman R."/>
            <person name="Puiu D."/>
            <person name="Bianco L."/>
            <person name="Allen B.J."/>
            <person name="Troggio M."/>
            <person name="Leslie C.A."/>
            <person name="Timp W."/>
            <person name="Dendekar A."/>
            <person name="Salzberg S.L."/>
            <person name="Neale D.B."/>
        </authorList>
    </citation>
    <scope>NUCLEOTIDE SEQUENCE</scope>
    <source>
        <tissue evidence="3">Leaves</tissue>
    </source>
</reference>
<dbReference type="Gramene" id="Jr10_19150_p1">
    <property type="protein sequence ID" value="cds.Jr10_19150_p1"/>
    <property type="gene ID" value="Jr10_19150"/>
</dbReference>
<gene>
    <name evidence="3" type="ORF">F2P56_022855</name>
</gene>
<reference evidence="3" key="1">
    <citation type="submission" date="2015-10" db="EMBL/GenBank/DDBJ databases">
        <authorList>
            <person name="Martinez-Garcia P.J."/>
            <person name="Crepeau M.W."/>
            <person name="Puiu D."/>
            <person name="Gonzalez-Ibeas D."/>
            <person name="Whalen J."/>
            <person name="Stevens K."/>
            <person name="Paul R."/>
            <person name="Butterfield T."/>
            <person name="Britton M."/>
            <person name="Reagan R."/>
            <person name="Chakraborty S."/>
            <person name="Walawage S.L."/>
            <person name="Vasquez-Gross H.A."/>
            <person name="Cardeno C."/>
            <person name="Famula R."/>
            <person name="Pratt K."/>
            <person name="Kuruganti S."/>
            <person name="Aradhya M.K."/>
            <person name="Leslie C.A."/>
            <person name="Dandekar A.M."/>
            <person name="Salzberg S.L."/>
            <person name="Wegrzyn J.L."/>
            <person name="Langley C.H."/>
            <person name="Neale D.B."/>
        </authorList>
    </citation>
    <scope>NUCLEOTIDE SEQUENCE</scope>
    <source>
        <tissue evidence="3">Leaves</tissue>
    </source>
</reference>
<accession>A0A833U0Z8</accession>
<dbReference type="PANTHER" id="PTHR34222">
    <property type="entry name" value="GAG_PRE-INTEGRS DOMAIN-CONTAINING PROTEIN"/>
    <property type="match status" value="1"/>
</dbReference>
<feature type="region of interest" description="Disordered" evidence="1">
    <location>
        <begin position="100"/>
        <end position="132"/>
    </location>
</feature>
<dbReference type="PANTHER" id="PTHR34222:SF88">
    <property type="entry name" value="ZINC FINGER, CCHC-TYPE"/>
    <property type="match status" value="1"/>
</dbReference>
<dbReference type="Proteomes" id="UP000619265">
    <property type="component" value="Unassembled WGS sequence"/>
</dbReference>
<dbReference type="EMBL" id="LIHL02000010">
    <property type="protein sequence ID" value="KAF5458856.1"/>
    <property type="molecule type" value="Genomic_DNA"/>
</dbReference>
<name>A0A833U0Z8_JUGRE</name>
<feature type="domain" description="Retrovirus-related Pol polyprotein from transposon TNT 1-94-like beta-barrel" evidence="2">
    <location>
        <begin position="181"/>
        <end position="228"/>
    </location>
</feature>
<evidence type="ECO:0000313" key="3">
    <source>
        <dbReference type="EMBL" id="KAF5458856.1"/>
    </source>
</evidence>
<dbReference type="InterPro" id="IPR054722">
    <property type="entry name" value="PolX-like_BBD"/>
</dbReference>